<proteinExistence type="predicted"/>
<evidence type="ECO:0000313" key="3">
    <source>
        <dbReference type="Proteomes" id="UP000283946"/>
    </source>
</evidence>
<name>A0AAD1ADI2_9MICO</name>
<feature type="domain" description="Putative amidase" evidence="1">
    <location>
        <begin position="2"/>
        <end position="42"/>
    </location>
</feature>
<dbReference type="KEGG" id="ria:C7V51_09665"/>
<dbReference type="Pfam" id="PF12671">
    <property type="entry name" value="Amidase_6"/>
    <property type="match status" value="1"/>
</dbReference>
<dbReference type="Proteomes" id="UP000283946">
    <property type="component" value="Chromosome"/>
</dbReference>
<dbReference type="InterPro" id="IPR024301">
    <property type="entry name" value="Amidase_6"/>
</dbReference>
<protein>
    <recommendedName>
        <fullName evidence="1">Putative amidase domain-containing protein</fullName>
    </recommendedName>
</protein>
<reference evidence="2 3" key="1">
    <citation type="submission" date="2018-03" db="EMBL/GenBank/DDBJ databases">
        <title>Bacteriophage NCPPB3778 and a type I-E CRISPR drive the evolution of the US Biological Select Agent, Rathayibacter toxicus.</title>
        <authorList>
            <person name="Davis E.W.II."/>
            <person name="Tabima J.F."/>
            <person name="Weisberg A.J."/>
            <person name="Dantas Lopes L."/>
            <person name="Wiseman M.S."/>
            <person name="Wiseman M.S."/>
            <person name="Pupko T."/>
            <person name="Belcher M.S."/>
            <person name="Sechler A.J."/>
            <person name="Tancos M.A."/>
            <person name="Schroeder B.K."/>
            <person name="Murray T.D."/>
            <person name="Luster D.G."/>
            <person name="Schneider W.L."/>
            <person name="Rogers E."/>
            <person name="Andreote F.D."/>
            <person name="Grunwald N.J."/>
            <person name="Putnam M.L."/>
            <person name="Chang J.H."/>
        </authorList>
    </citation>
    <scope>NUCLEOTIDE SEQUENCE [LARGE SCALE GENOMIC DNA]</scope>
    <source>
        <strain evidence="2 3">NCCPB 2253</strain>
    </source>
</reference>
<sequence>MKYALDHAENRAPWWECKSLDDDCANYISQVLNAGGWPKVYGNPLGPK</sequence>
<evidence type="ECO:0000313" key="2">
    <source>
        <dbReference type="EMBL" id="AZZ56119.1"/>
    </source>
</evidence>
<dbReference type="AlphaFoldDB" id="A0AAD1ADI2"/>
<organism evidence="2 3">
    <name type="scientific">Rathayibacter iranicus</name>
    <dbReference type="NCBI Taxonomy" id="59737"/>
    <lineage>
        <taxon>Bacteria</taxon>
        <taxon>Bacillati</taxon>
        <taxon>Actinomycetota</taxon>
        <taxon>Actinomycetes</taxon>
        <taxon>Micrococcales</taxon>
        <taxon>Microbacteriaceae</taxon>
        <taxon>Rathayibacter</taxon>
    </lineage>
</organism>
<evidence type="ECO:0000259" key="1">
    <source>
        <dbReference type="Pfam" id="PF12671"/>
    </source>
</evidence>
<gene>
    <name evidence="2" type="ORF">C7V51_09665</name>
</gene>
<dbReference type="EMBL" id="CP028130">
    <property type="protein sequence ID" value="AZZ56119.1"/>
    <property type="molecule type" value="Genomic_DNA"/>
</dbReference>
<accession>A0AAD1ADI2</accession>